<organism evidence="3 4">
    <name type="scientific">Actinocatenispora thailandica</name>
    <dbReference type="NCBI Taxonomy" id="227318"/>
    <lineage>
        <taxon>Bacteria</taxon>
        <taxon>Bacillati</taxon>
        <taxon>Actinomycetota</taxon>
        <taxon>Actinomycetes</taxon>
        <taxon>Micromonosporales</taxon>
        <taxon>Micromonosporaceae</taxon>
        <taxon>Actinocatenispora</taxon>
    </lineage>
</organism>
<dbReference type="Proteomes" id="UP000611640">
    <property type="component" value="Chromosome"/>
</dbReference>
<dbReference type="EMBL" id="AP023355">
    <property type="protein sequence ID" value="BCJ32541.1"/>
    <property type="molecule type" value="Genomic_DNA"/>
</dbReference>
<dbReference type="KEGG" id="atl:Athai_00440"/>
<dbReference type="RefSeq" id="WP_203959579.1">
    <property type="nucleotide sequence ID" value="NZ_AP023355.1"/>
</dbReference>
<feature type="transmembrane region" description="Helical" evidence="2">
    <location>
        <begin position="39"/>
        <end position="62"/>
    </location>
</feature>
<protein>
    <submittedName>
        <fullName evidence="3">Uncharacterized protein</fullName>
    </submittedName>
</protein>
<evidence type="ECO:0000256" key="1">
    <source>
        <dbReference type="SAM" id="MobiDB-lite"/>
    </source>
</evidence>
<gene>
    <name evidence="3" type="ORF">Athai_00440</name>
</gene>
<proteinExistence type="predicted"/>
<dbReference type="AlphaFoldDB" id="A0A7R7HUK8"/>
<keyword evidence="4" id="KW-1185">Reference proteome</keyword>
<dbReference type="SUPFAM" id="SSF50998">
    <property type="entry name" value="Quinoprotein alcohol dehydrogenase-like"/>
    <property type="match status" value="1"/>
</dbReference>
<sequence length="408" mass="43005">MSEQQLRDLLRDKAAPVEPPALAESSWRLAALRRRRRHATIGTVAAVLAVALLGTGALGGGLPTTTQHPSQPAHRSTGDSAADALPLAATRLPRTVDTDPAHAEPLSTHPVRHALGLFAAYPAGWPQVLPRTSVVLVLGDDGRMRRIDTVTVLGSRDGYEPAPLAPGALNSAGTRAAFPQPDGTVLTVDLTGTGHRSYRLETGTVESLWWNGDAEIVVSTSELTRVLDLATGHSRLLPFGDALMPRYPKPGAGFLAMPVDHPAGSIGPYSVGVDVQSYDERGHRKGFTGSWNGLHGWYGPGVTNGSWAVRASTGTRVDPNAQDDSVVAVPVNGNNNPGPVVVTCPGGNGRHQKGSCVPLGWAGTDRLLVLDHMHTRHQLLSVDLRTEKVSAVARLTGDAQVAIRPGGY</sequence>
<evidence type="ECO:0000313" key="4">
    <source>
        <dbReference type="Proteomes" id="UP000611640"/>
    </source>
</evidence>
<reference evidence="3 4" key="1">
    <citation type="submission" date="2020-08" db="EMBL/GenBank/DDBJ databases">
        <title>Whole genome shotgun sequence of Actinocatenispora thailandica NBRC 105041.</title>
        <authorList>
            <person name="Komaki H."/>
            <person name="Tamura T."/>
        </authorList>
    </citation>
    <scope>NUCLEOTIDE SEQUENCE [LARGE SCALE GENOMIC DNA]</scope>
    <source>
        <strain evidence="3 4">NBRC 105041</strain>
    </source>
</reference>
<keyword evidence="2" id="KW-0472">Membrane</keyword>
<feature type="compositionally biased region" description="Basic and acidic residues" evidence="1">
    <location>
        <begin position="1"/>
        <end position="15"/>
    </location>
</feature>
<evidence type="ECO:0000256" key="2">
    <source>
        <dbReference type="SAM" id="Phobius"/>
    </source>
</evidence>
<keyword evidence="2" id="KW-1133">Transmembrane helix</keyword>
<name>A0A7R7HUK8_9ACTN</name>
<accession>A0A7R7HUK8</accession>
<dbReference type="InterPro" id="IPR011047">
    <property type="entry name" value="Quinoprotein_ADH-like_sf"/>
</dbReference>
<feature type="region of interest" description="Disordered" evidence="1">
    <location>
        <begin position="61"/>
        <end position="80"/>
    </location>
</feature>
<keyword evidence="2" id="KW-0812">Transmembrane</keyword>
<evidence type="ECO:0000313" key="3">
    <source>
        <dbReference type="EMBL" id="BCJ32541.1"/>
    </source>
</evidence>
<feature type="region of interest" description="Disordered" evidence="1">
    <location>
        <begin position="1"/>
        <end position="21"/>
    </location>
</feature>